<proteinExistence type="predicted"/>
<organism evidence="3 4">
    <name type="scientific">Treponema parvum</name>
    <dbReference type="NCBI Taxonomy" id="138851"/>
    <lineage>
        <taxon>Bacteria</taxon>
        <taxon>Pseudomonadati</taxon>
        <taxon>Spirochaetota</taxon>
        <taxon>Spirochaetia</taxon>
        <taxon>Spirochaetales</taxon>
        <taxon>Treponemataceae</taxon>
        <taxon>Treponema</taxon>
    </lineage>
</organism>
<dbReference type="PANTHER" id="PTHR40588">
    <property type="entry name" value="MRNA INTERFERASE TOXIN YAFQ"/>
    <property type="match status" value="1"/>
</dbReference>
<evidence type="ECO:0000256" key="1">
    <source>
        <dbReference type="ARBA" id="ARBA00022649"/>
    </source>
</evidence>
<name>A0A975EY81_9SPIR</name>
<dbReference type="InterPro" id="IPR035093">
    <property type="entry name" value="RelE/ParE_toxin_dom_sf"/>
</dbReference>
<reference evidence="3" key="2">
    <citation type="journal article" date="2021" name="Microbiol. Resour. Announc.">
        <title>Complete Genome Sequences of Three Human Oral Treponema parvum Isolates.</title>
        <authorList>
            <person name="Zeng H."/>
            <person name="Watt R.M."/>
        </authorList>
    </citation>
    <scope>NUCLEOTIDE SEQUENCE</scope>
    <source>
        <strain evidence="3">ATCC 700773</strain>
    </source>
</reference>
<evidence type="ECO:0000313" key="3">
    <source>
        <dbReference type="EMBL" id="QTQ11013.1"/>
    </source>
</evidence>
<dbReference type="PANTHER" id="PTHR40588:SF1">
    <property type="entry name" value="MRNA INTERFERASE TOXIN YAFQ"/>
    <property type="match status" value="1"/>
</dbReference>
<dbReference type="Proteomes" id="UP000671995">
    <property type="component" value="Chromosome"/>
</dbReference>
<keyword evidence="1" id="KW-1277">Toxin-antitoxin system</keyword>
<accession>A0A975EY81</accession>
<dbReference type="GO" id="GO:0006402">
    <property type="term" value="P:mRNA catabolic process"/>
    <property type="evidence" value="ECO:0007669"/>
    <property type="project" value="TreeGrafter"/>
</dbReference>
<dbReference type="InterPro" id="IPR007712">
    <property type="entry name" value="RelE/ParE_toxin"/>
</dbReference>
<dbReference type="NCBIfam" id="TIGR02385">
    <property type="entry name" value="RelE_StbE"/>
    <property type="match status" value="1"/>
</dbReference>
<dbReference type="PIRSF" id="PIRSF006156">
    <property type="entry name" value="YafQ"/>
    <property type="match status" value="1"/>
</dbReference>
<sequence>MKYKFDYTNQFKKDYRKLTNQSIIDEVDSVIDKLLNNKPLEKKYRDHALVGNYKGYRDCHIRPDLVLIYKKDNDILVLTALRVGTHSELFY</sequence>
<dbReference type="EMBL" id="CP054257">
    <property type="protein sequence ID" value="QTQ11013.1"/>
    <property type="molecule type" value="Genomic_DNA"/>
</dbReference>
<protein>
    <submittedName>
        <fullName evidence="3">Type II toxin-antitoxin system YafQ family toxin</fullName>
    </submittedName>
</protein>
<dbReference type="InterPro" id="IPR004386">
    <property type="entry name" value="Toxin_YafQ-like"/>
</dbReference>
<evidence type="ECO:0000313" key="4">
    <source>
        <dbReference type="Proteomes" id="UP000671995"/>
    </source>
</evidence>
<feature type="active site" description="Proton donor" evidence="2">
    <location>
        <position position="86"/>
    </location>
</feature>
<dbReference type="GO" id="GO:0004521">
    <property type="term" value="F:RNA endonuclease activity"/>
    <property type="evidence" value="ECO:0007669"/>
    <property type="project" value="TreeGrafter"/>
</dbReference>
<evidence type="ECO:0000256" key="2">
    <source>
        <dbReference type="PIRSR" id="PIRSR006156-1"/>
    </source>
</evidence>
<gene>
    <name evidence="3" type="ORF">HRI96_01690</name>
</gene>
<dbReference type="AlphaFoldDB" id="A0A975EY81"/>
<reference evidence="3" key="1">
    <citation type="submission" date="2020-05" db="EMBL/GenBank/DDBJ databases">
        <authorList>
            <person name="Zeng H."/>
            <person name="Chan Y.K."/>
            <person name="Watt R.M."/>
        </authorList>
    </citation>
    <scope>NUCLEOTIDE SEQUENCE</scope>
    <source>
        <strain evidence="3">ATCC 700773</strain>
    </source>
</reference>
<dbReference type="RefSeq" id="WP_210117808.1">
    <property type="nucleotide sequence ID" value="NZ_CP054257.1"/>
</dbReference>
<dbReference type="Pfam" id="PF15738">
    <property type="entry name" value="YafQ_toxin"/>
    <property type="match status" value="1"/>
</dbReference>
<dbReference type="Gene3D" id="3.30.2310.20">
    <property type="entry name" value="RelE-like"/>
    <property type="match status" value="1"/>
</dbReference>
<dbReference type="GO" id="GO:0006415">
    <property type="term" value="P:translational termination"/>
    <property type="evidence" value="ECO:0007669"/>
    <property type="project" value="TreeGrafter"/>
</dbReference>
<dbReference type="SUPFAM" id="SSF143011">
    <property type="entry name" value="RelE-like"/>
    <property type="match status" value="1"/>
</dbReference>